<protein>
    <submittedName>
        <fullName evidence="2">Uncharacterized protein</fullName>
    </submittedName>
</protein>
<evidence type="ECO:0000256" key="1">
    <source>
        <dbReference type="SAM" id="MobiDB-lite"/>
    </source>
</evidence>
<gene>
    <name evidence="2" type="ORF">F0562_008146</name>
</gene>
<feature type="region of interest" description="Disordered" evidence="1">
    <location>
        <begin position="103"/>
        <end position="122"/>
    </location>
</feature>
<sequence length="195" mass="21465">MYYPATSTASQGEHSIGIGDLQFLSYPTETISPPPEPELAKTPEPEPELAKTPELEPEPANNTETETETQQLNIVSEPITLELPPCDHDNMVEPFVPQHQLSPLDGSTSHHESSSVIESTVSHEPPLRILPNRTTRGVPRASYEPVLNSTPKYPLNNYVSYHRSIDCNSDLSCKTFDLVEGEASQTSLAEVNPTM</sequence>
<evidence type="ECO:0000313" key="3">
    <source>
        <dbReference type="Proteomes" id="UP000325577"/>
    </source>
</evidence>
<dbReference type="OrthoDB" id="1929979at2759"/>
<dbReference type="EMBL" id="CM018046">
    <property type="protein sequence ID" value="KAA8526652.1"/>
    <property type="molecule type" value="Genomic_DNA"/>
</dbReference>
<accession>A0A5J5A9S5</accession>
<proteinExistence type="predicted"/>
<dbReference type="AlphaFoldDB" id="A0A5J5A9S5"/>
<feature type="compositionally biased region" description="Low complexity" evidence="1">
    <location>
        <begin position="58"/>
        <end position="73"/>
    </location>
</feature>
<feature type="region of interest" description="Disordered" evidence="1">
    <location>
        <begin position="1"/>
        <end position="73"/>
    </location>
</feature>
<organism evidence="2 3">
    <name type="scientific">Nyssa sinensis</name>
    <dbReference type="NCBI Taxonomy" id="561372"/>
    <lineage>
        <taxon>Eukaryota</taxon>
        <taxon>Viridiplantae</taxon>
        <taxon>Streptophyta</taxon>
        <taxon>Embryophyta</taxon>
        <taxon>Tracheophyta</taxon>
        <taxon>Spermatophyta</taxon>
        <taxon>Magnoliopsida</taxon>
        <taxon>eudicotyledons</taxon>
        <taxon>Gunneridae</taxon>
        <taxon>Pentapetalae</taxon>
        <taxon>asterids</taxon>
        <taxon>Cornales</taxon>
        <taxon>Nyssaceae</taxon>
        <taxon>Nyssa</taxon>
    </lineage>
</organism>
<feature type="compositionally biased region" description="Polar residues" evidence="1">
    <location>
        <begin position="1"/>
        <end position="13"/>
    </location>
</feature>
<name>A0A5J5A9S5_9ASTE</name>
<dbReference type="Proteomes" id="UP000325577">
    <property type="component" value="Linkage Group LG3"/>
</dbReference>
<evidence type="ECO:0000313" key="2">
    <source>
        <dbReference type="EMBL" id="KAA8526652.1"/>
    </source>
</evidence>
<reference evidence="2 3" key="1">
    <citation type="submission" date="2019-09" db="EMBL/GenBank/DDBJ databases">
        <title>A chromosome-level genome assembly of the Chinese tupelo Nyssa sinensis.</title>
        <authorList>
            <person name="Yang X."/>
            <person name="Kang M."/>
            <person name="Yang Y."/>
            <person name="Xiong H."/>
            <person name="Wang M."/>
            <person name="Zhang Z."/>
            <person name="Wang Z."/>
            <person name="Wu H."/>
            <person name="Ma T."/>
            <person name="Liu J."/>
            <person name="Xi Z."/>
        </authorList>
    </citation>
    <scope>NUCLEOTIDE SEQUENCE [LARGE SCALE GENOMIC DNA]</scope>
    <source>
        <strain evidence="2">J267</strain>
        <tissue evidence="2">Leaf</tissue>
    </source>
</reference>
<keyword evidence="3" id="KW-1185">Reference proteome</keyword>
<feature type="compositionally biased region" description="Basic and acidic residues" evidence="1">
    <location>
        <begin position="38"/>
        <end position="54"/>
    </location>
</feature>